<evidence type="ECO:0000259" key="10">
    <source>
        <dbReference type="PROSITE" id="PS51741"/>
    </source>
</evidence>
<dbReference type="InterPro" id="IPR031160">
    <property type="entry name" value="F_BAR_dom"/>
</dbReference>
<evidence type="ECO:0000259" key="9">
    <source>
        <dbReference type="PROSITE" id="PS50002"/>
    </source>
</evidence>
<keyword evidence="11" id="KW-0132">Cell division</keyword>
<comment type="caution">
    <text evidence="11">The sequence shown here is derived from an EMBL/GenBank/DDBJ whole genome shotgun (WGS) entry which is preliminary data.</text>
</comment>
<dbReference type="GO" id="GO:0120104">
    <property type="term" value="C:mitotic actomyosin contractile ring, proximal layer"/>
    <property type="evidence" value="ECO:0007669"/>
    <property type="project" value="TreeGrafter"/>
</dbReference>
<feature type="region of interest" description="Disordered" evidence="8">
    <location>
        <begin position="895"/>
        <end position="936"/>
    </location>
</feature>
<dbReference type="PANTHER" id="PTHR23065:SF7">
    <property type="entry name" value="NOSTRIN, ISOFORM H"/>
    <property type="match status" value="1"/>
</dbReference>
<proteinExistence type="predicted"/>
<evidence type="ECO:0000256" key="4">
    <source>
        <dbReference type="ARBA" id="ARBA00022553"/>
    </source>
</evidence>
<dbReference type="InterPro" id="IPR001060">
    <property type="entry name" value="FCH_dom"/>
</dbReference>
<feature type="domain" description="SH3" evidence="9">
    <location>
        <begin position="940"/>
        <end position="1002"/>
    </location>
</feature>
<dbReference type="Pfam" id="PF14604">
    <property type="entry name" value="SH3_9"/>
    <property type="match status" value="1"/>
</dbReference>
<name>A0A511KDY3_RHOTO</name>
<comment type="subcellular location">
    <subcellularLocation>
        <location evidence="1">Cytoplasm</location>
        <location evidence="1">Cytoskeleton</location>
    </subcellularLocation>
</comment>
<dbReference type="GO" id="GO:0030036">
    <property type="term" value="P:actin cytoskeleton organization"/>
    <property type="evidence" value="ECO:0007669"/>
    <property type="project" value="UniProtKB-ARBA"/>
</dbReference>
<keyword evidence="4" id="KW-0597">Phosphoprotein</keyword>
<dbReference type="GO" id="GO:0009898">
    <property type="term" value="C:cytoplasmic side of plasma membrane"/>
    <property type="evidence" value="ECO:0007669"/>
    <property type="project" value="TreeGrafter"/>
</dbReference>
<reference evidence="11 12" key="1">
    <citation type="submission" date="2019-07" db="EMBL/GenBank/DDBJ databases">
        <title>Rhodotorula toruloides NBRC10032 genome sequencing.</title>
        <authorList>
            <person name="Shida Y."/>
            <person name="Takaku H."/>
            <person name="Ogasawara W."/>
            <person name="Mori K."/>
        </authorList>
    </citation>
    <scope>NUCLEOTIDE SEQUENCE [LARGE SCALE GENOMIC DNA]</scope>
    <source>
        <strain evidence="11 12">NBRC10032</strain>
    </source>
</reference>
<feature type="compositionally biased region" description="Low complexity" evidence="8">
    <location>
        <begin position="841"/>
        <end position="851"/>
    </location>
</feature>
<dbReference type="EMBL" id="BJWK01000006">
    <property type="protein sequence ID" value="GEM08587.1"/>
    <property type="molecule type" value="Genomic_DNA"/>
</dbReference>
<accession>A0A511KDY3</accession>
<feature type="compositionally biased region" description="Polar residues" evidence="8">
    <location>
        <begin position="642"/>
        <end position="676"/>
    </location>
</feature>
<dbReference type="PROSITE" id="PS50002">
    <property type="entry name" value="SH3"/>
    <property type="match status" value="1"/>
</dbReference>
<feature type="compositionally biased region" description="Low complexity" evidence="8">
    <location>
        <begin position="791"/>
        <end position="833"/>
    </location>
</feature>
<feature type="compositionally biased region" description="Low complexity" evidence="8">
    <location>
        <begin position="373"/>
        <end position="387"/>
    </location>
</feature>
<dbReference type="CDD" id="cd00174">
    <property type="entry name" value="SH3"/>
    <property type="match status" value="1"/>
</dbReference>
<keyword evidence="2 6" id="KW-0728">SH3 domain</keyword>
<sequence>MQRPSSRARTRSTASLEGAYRPPTDTAPDAFDYCNAFWVDPQRSREGGRRAEGDAEEKDWGKEGYETVMGRVKASAKVCDDLRGLLKERASAADDYAKRLNKLSRHSFGVGETGHMERAMLQVKAELEASAKSHTDLATLMRHQEATVADFVQKREAARKSQQTNVEKLWKHLLHTRQHVLKAKAKYQDDAIQINALHAQASLLQGRDLDKATLKLDKAQQTVVVNERDYRNYVNVLKETTVNWNMAWKSFCDLVQDQEEERLEFLKSRMWDYANGLSTLAMAEDESAERTRTALEQCDPKIDIRIFVQQFGTGNAIPDPIPFIDASAKTAPPKQSYRSAAFVRSSTRIPGVTHSPSAIDDIARAMHHPPPSQQQRQQPQAAGQMPRSSTQPDLESQSRPASRAANRMSQPNLSTQQAPANAGGQHLASPARPGQPPQDPGASPSRFAVSPAANLRQRPSSEQVPLGAPPTSKPGHISASAFQSRLSAVSPSLGAGVNGSSAATVDAGMSPAPARYEASASEARQSAGPPAGDEDENDPLLQALKQLQTTPVQAPARSQRSSVDLRGSATSPSQRPPSRGHLNQPSSESAAGLSNGFMQAPTAQAQQHRPRSPSIPYVQSNPPRPSSRAGSNVSSAAGANPNRQSTGPHLTSATPASQLARPSSPAQGQRYSAGPTSPQPHIPDSLRPRSPAMGNQPSVASPVASVQSPVRPISAFGTPLSQGGYASPQQQAPAQQQQFAAAPQQPAIYAQPPPQAAYGGYRATSPAPRPPSVISPATGYAPHPQQLPHMAQAPSQQLQQYVQAPPQQQAYAPPPQQVASPLNSYGYPAQQQYAPPPQQQPPLQHRQQQYARPPSVVGGYASHASAAQQAALARTPSTHSGVSGVSIQQTPLQAYQQPTVQQQPPQPQQQHARGTSVASLRAGQTPPPPPTGQYTESGQPILFYVNALFDYQAASAEEFSFSTGDVIAVTGTDPDGWWSGNRVGDQGPSKLFPSKYAAFISPVCVALLIVLRLACVQLHRAGPRDVELANILNETVPDLATTSCEVCVLNPSNRLCEYGLDNIRMSRAYEGSGARLRRVLNRALKGEEIGVGVIGASVTAGHSVPPGYQRWQERFFDDFKKMFPNAKLHVGAMGATNSKFFSYCFGSLLPDDLDIYLVELDINDEPDLETLRDADALMRGLLQLPQEPAVIRVSVFQVIFEELARGVISNLVTSQYFDVPVIGIRNFLLPHVQHHREDAEILFGLDQWGNRDYRHISEVSHIAMADMLSLFIRKEVCEARRRDIMPNVTFKKQGPWPSGEDLGKTPPLQVFSSWRNPSPLDPVEPKCLTMYSKPPLTPLSHTADWSLIEWHGKQAWSSSTPGGQIRFSFHGKQVGVFVWATNGKSGPEEKSDDPQVRKREAPGQAKCWVEDVDGSKEDGLTVTSHWTFKIAPSSEFVNVAEKLPFGEHVLACEVLPTTTSGGHKFRLQGLTSL</sequence>
<feature type="domain" description="F-BAR" evidence="10">
    <location>
        <begin position="52"/>
        <end position="303"/>
    </location>
</feature>
<evidence type="ECO:0000313" key="11">
    <source>
        <dbReference type="EMBL" id="GEM08587.1"/>
    </source>
</evidence>
<keyword evidence="7" id="KW-0175">Coiled coil</keyword>
<organism evidence="11 12">
    <name type="scientific">Rhodotorula toruloides</name>
    <name type="common">Yeast</name>
    <name type="synonym">Rhodosporidium toruloides</name>
    <dbReference type="NCBI Taxonomy" id="5286"/>
    <lineage>
        <taxon>Eukaryota</taxon>
        <taxon>Fungi</taxon>
        <taxon>Dikarya</taxon>
        <taxon>Basidiomycota</taxon>
        <taxon>Pucciniomycotina</taxon>
        <taxon>Microbotryomycetes</taxon>
        <taxon>Sporidiobolales</taxon>
        <taxon>Sporidiobolaceae</taxon>
        <taxon>Rhodotorula</taxon>
    </lineage>
</organism>
<dbReference type="PANTHER" id="PTHR23065">
    <property type="entry name" value="PROLINE-SERINE-THREONINE PHOSPHATASE INTERACTING PROTEIN 1"/>
    <property type="match status" value="1"/>
</dbReference>
<protein>
    <submittedName>
        <fullName evidence="11">Cell division control protein</fullName>
    </submittedName>
</protein>
<feature type="compositionally biased region" description="Low complexity" evidence="8">
    <location>
        <begin position="696"/>
        <end position="712"/>
    </location>
</feature>
<dbReference type="Pfam" id="PF00611">
    <property type="entry name" value="FCH"/>
    <property type="match status" value="1"/>
</dbReference>
<dbReference type="GO" id="GO:0005543">
    <property type="term" value="F:phospholipid binding"/>
    <property type="evidence" value="ECO:0007669"/>
    <property type="project" value="TreeGrafter"/>
</dbReference>
<dbReference type="SMART" id="SM00326">
    <property type="entry name" value="SH3"/>
    <property type="match status" value="1"/>
</dbReference>
<dbReference type="Proteomes" id="UP000321518">
    <property type="component" value="Unassembled WGS sequence"/>
</dbReference>
<feature type="compositionally biased region" description="Polar residues" evidence="8">
    <location>
        <begin position="407"/>
        <end position="419"/>
    </location>
</feature>
<keyword evidence="3" id="KW-0963">Cytoplasm</keyword>
<dbReference type="SMART" id="SM00055">
    <property type="entry name" value="FCH"/>
    <property type="match status" value="1"/>
</dbReference>
<gene>
    <name evidence="11" type="ORF">Rt10032_c06g2604</name>
</gene>
<dbReference type="InterPro" id="IPR027267">
    <property type="entry name" value="AH/BAR_dom_sf"/>
</dbReference>
<dbReference type="InterPro" id="IPR001452">
    <property type="entry name" value="SH3_domain"/>
</dbReference>
<feature type="region of interest" description="Disordered" evidence="8">
    <location>
        <begin position="1"/>
        <end position="29"/>
    </location>
</feature>
<evidence type="ECO:0000256" key="2">
    <source>
        <dbReference type="ARBA" id="ARBA00022443"/>
    </source>
</evidence>
<feature type="compositionally biased region" description="Polar residues" evidence="8">
    <location>
        <begin position="545"/>
        <end position="573"/>
    </location>
</feature>
<evidence type="ECO:0000256" key="8">
    <source>
        <dbReference type="SAM" id="MobiDB-lite"/>
    </source>
</evidence>
<dbReference type="PROSITE" id="PS51741">
    <property type="entry name" value="F_BAR"/>
    <property type="match status" value="1"/>
</dbReference>
<dbReference type="SUPFAM" id="SSF52266">
    <property type="entry name" value="SGNH hydrolase"/>
    <property type="match status" value="1"/>
</dbReference>
<keyword evidence="11" id="KW-0131">Cell cycle</keyword>
<keyword evidence="5" id="KW-0206">Cytoskeleton</keyword>
<dbReference type="CDD" id="cd00229">
    <property type="entry name" value="SGNH_hydrolase"/>
    <property type="match status" value="1"/>
</dbReference>
<feature type="compositionally biased region" description="Low complexity" evidence="8">
    <location>
        <begin position="626"/>
        <end position="641"/>
    </location>
</feature>
<feature type="region of interest" description="Disordered" evidence="8">
    <location>
        <begin position="513"/>
        <end position="863"/>
    </location>
</feature>
<dbReference type="Gene3D" id="1.20.1270.60">
    <property type="entry name" value="Arfaptin homology (AH) domain/BAR domain"/>
    <property type="match status" value="1"/>
</dbReference>
<dbReference type="SUPFAM" id="SSF50044">
    <property type="entry name" value="SH3-domain"/>
    <property type="match status" value="1"/>
</dbReference>
<evidence type="ECO:0000256" key="3">
    <source>
        <dbReference type="ARBA" id="ARBA00022490"/>
    </source>
</evidence>
<evidence type="ECO:0000256" key="1">
    <source>
        <dbReference type="ARBA" id="ARBA00004245"/>
    </source>
</evidence>
<evidence type="ECO:0000313" key="12">
    <source>
        <dbReference type="Proteomes" id="UP000321518"/>
    </source>
</evidence>
<feature type="compositionally biased region" description="Low complexity" evidence="8">
    <location>
        <begin position="722"/>
        <end position="761"/>
    </location>
</feature>
<evidence type="ECO:0000256" key="6">
    <source>
        <dbReference type="PROSITE-ProRule" id="PRU00192"/>
    </source>
</evidence>
<feature type="compositionally biased region" description="Basic and acidic residues" evidence="8">
    <location>
        <begin position="1386"/>
        <end position="1401"/>
    </location>
</feature>
<dbReference type="SUPFAM" id="SSF103657">
    <property type="entry name" value="BAR/IMD domain-like"/>
    <property type="match status" value="1"/>
</dbReference>
<feature type="region of interest" description="Disordered" evidence="8">
    <location>
        <begin position="1382"/>
        <end position="1402"/>
    </location>
</feature>
<evidence type="ECO:0000256" key="5">
    <source>
        <dbReference type="ARBA" id="ARBA00023212"/>
    </source>
</evidence>
<dbReference type="Gene3D" id="2.30.30.40">
    <property type="entry name" value="SH3 Domains"/>
    <property type="match status" value="1"/>
</dbReference>
<feature type="region of interest" description="Disordered" evidence="8">
    <location>
        <begin position="364"/>
        <end position="477"/>
    </location>
</feature>
<dbReference type="OrthoDB" id="19092at2759"/>
<dbReference type="GO" id="GO:0051301">
    <property type="term" value="P:cell division"/>
    <property type="evidence" value="ECO:0007669"/>
    <property type="project" value="UniProtKB-KW"/>
</dbReference>
<dbReference type="InterPro" id="IPR036028">
    <property type="entry name" value="SH3-like_dom_sf"/>
</dbReference>
<feature type="compositionally biased region" description="Polar residues" evidence="8">
    <location>
        <begin position="388"/>
        <end position="400"/>
    </location>
</feature>
<feature type="compositionally biased region" description="Basic residues" evidence="8">
    <location>
        <begin position="1"/>
        <end position="10"/>
    </location>
</feature>
<evidence type="ECO:0000256" key="7">
    <source>
        <dbReference type="PROSITE-ProRule" id="PRU01077"/>
    </source>
</evidence>